<sequence length="282" mass="28932">MASLSDTDGDDGLTIVLSPVQLAAVMQGRSISANETSGGRFLSRLFGGLQMIGGAIELVGAAGLFLAPEPTALTKAGGAVLGANGVDNTATGAFELWTGRSYSTLTERAARAAARSLGCDPDTAETVGIVVDIAVPVVAAAGLGAARALAVREGMIDLKAEEAAGGHTIARHVGKDEAFLRNRLATEPKIPAAGTFRSLPEAEKFVSRAISANASQIQSWASTAKPGAILPLPIYDAGQIVGVTIPRLTGTLKSVSKVQVVLRKTVVGQKVYFVLTAYPSHL</sequence>
<evidence type="ECO:0000259" key="1">
    <source>
        <dbReference type="Pfam" id="PF18431"/>
    </source>
</evidence>
<dbReference type="RefSeq" id="WP_189046688.1">
    <property type="nucleotide sequence ID" value="NZ_BMJQ01000006.1"/>
</dbReference>
<gene>
    <name evidence="2" type="ORF">GCM10011611_28000</name>
</gene>
<dbReference type="CDD" id="cd20684">
    <property type="entry name" value="CdiA-CT_Yk_RNaseA-like"/>
    <property type="match status" value="1"/>
</dbReference>
<dbReference type="AlphaFoldDB" id="A0A8J2YTP4"/>
<feature type="domain" description="Bacterial CdiA-CT RNAse A" evidence="1">
    <location>
        <begin position="166"/>
        <end position="279"/>
    </location>
</feature>
<organism evidence="2 3">
    <name type="scientific">Aliidongia dinghuensis</name>
    <dbReference type="NCBI Taxonomy" id="1867774"/>
    <lineage>
        <taxon>Bacteria</taxon>
        <taxon>Pseudomonadati</taxon>
        <taxon>Pseudomonadota</taxon>
        <taxon>Alphaproteobacteria</taxon>
        <taxon>Rhodospirillales</taxon>
        <taxon>Dongiaceae</taxon>
        <taxon>Aliidongia</taxon>
    </lineage>
</organism>
<proteinExistence type="predicted"/>
<dbReference type="Proteomes" id="UP000646365">
    <property type="component" value="Unassembled WGS sequence"/>
</dbReference>
<comment type="caution">
    <text evidence="2">The sequence shown here is derived from an EMBL/GenBank/DDBJ whole genome shotgun (WGS) entry which is preliminary data.</text>
</comment>
<accession>A0A8J2YTP4</accession>
<evidence type="ECO:0000313" key="3">
    <source>
        <dbReference type="Proteomes" id="UP000646365"/>
    </source>
</evidence>
<dbReference type="InterPro" id="IPR041436">
    <property type="entry name" value="RNAse_A_bac"/>
</dbReference>
<evidence type="ECO:0000313" key="2">
    <source>
        <dbReference type="EMBL" id="GGF20387.1"/>
    </source>
</evidence>
<protein>
    <recommendedName>
        <fullName evidence="1">Bacterial CdiA-CT RNAse A domain-containing protein</fullName>
    </recommendedName>
</protein>
<dbReference type="EMBL" id="BMJQ01000006">
    <property type="protein sequence ID" value="GGF20387.1"/>
    <property type="molecule type" value="Genomic_DNA"/>
</dbReference>
<name>A0A8J2YTP4_9PROT</name>
<dbReference type="Pfam" id="PF18431">
    <property type="entry name" value="RNAse_A_bac"/>
    <property type="match status" value="1"/>
</dbReference>
<reference evidence="2" key="1">
    <citation type="journal article" date="2014" name="Int. J. Syst. Evol. Microbiol.">
        <title>Complete genome sequence of Corynebacterium casei LMG S-19264T (=DSM 44701T), isolated from a smear-ripened cheese.</title>
        <authorList>
            <consortium name="US DOE Joint Genome Institute (JGI-PGF)"/>
            <person name="Walter F."/>
            <person name="Albersmeier A."/>
            <person name="Kalinowski J."/>
            <person name="Ruckert C."/>
        </authorList>
    </citation>
    <scope>NUCLEOTIDE SEQUENCE</scope>
    <source>
        <strain evidence="2">CGMCC 1.15725</strain>
    </source>
</reference>
<reference evidence="2" key="2">
    <citation type="submission" date="2020-09" db="EMBL/GenBank/DDBJ databases">
        <authorList>
            <person name="Sun Q."/>
            <person name="Zhou Y."/>
        </authorList>
    </citation>
    <scope>NUCLEOTIDE SEQUENCE</scope>
    <source>
        <strain evidence="2">CGMCC 1.15725</strain>
    </source>
</reference>
<keyword evidence="3" id="KW-1185">Reference proteome</keyword>